<protein>
    <submittedName>
        <fullName evidence="3">2-dehydro-3-deoxy-D-gluconate 5-dehydrogenase KduD</fullName>
    </submittedName>
</protein>
<dbReference type="InterPro" id="IPR036291">
    <property type="entry name" value="NAD(P)-bd_dom_sf"/>
</dbReference>
<sequence length="264" mass="27747">MPTREHQSTSSLDLFRLHGRAAIVTGAARGLGRAMALALAEAGSDIVALDVAPLADLARDVESRGVLCHAHQADLRSLSPSTAQELISRALSAAPNTTVLVNNAGTIRRGPALHTSAEDWHAVIDLNLTTPFMLAQAFARALTDTGTSGSVINIASINSFQGGVEVPAYAAAKHGLLGLTRALANEWTAHGVRVNAIAPGYMLTDFTAAHRQDSIRYEAMRDRMPANRWGNADDLAGAVVYLASSASNYVTGSVLTVDGGWLAR</sequence>
<dbReference type="PANTHER" id="PTHR42760:SF5">
    <property type="entry name" value="2-DEHYDRO-3-DEOXY-D-GLUCONATE 5-DEHYDROGENASE"/>
    <property type="match status" value="1"/>
</dbReference>
<organism evidence="3 4">
    <name type="scientific">Saccharopolyspora thermophila</name>
    <dbReference type="NCBI Taxonomy" id="89367"/>
    <lineage>
        <taxon>Bacteria</taxon>
        <taxon>Bacillati</taxon>
        <taxon>Actinomycetota</taxon>
        <taxon>Actinomycetes</taxon>
        <taxon>Pseudonocardiales</taxon>
        <taxon>Pseudonocardiaceae</taxon>
        <taxon>Saccharopolyspora</taxon>
    </lineage>
</organism>
<evidence type="ECO:0000256" key="2">
    <source>
        <dbReference type="ARBA" id="ARBA00023002"/>
    </source>
</evidence>
<accession>A0ABN1CLN8</accession>
<dbReference type="EMBL" id="BAAAHC010000009">
    <property type="protein sequence ID" value="GAA0521672.1"/>
    <property type="molecule type" value="Genomic_DNA"/>
</dbReference>
<comment type="caution">
    <text evidence="3">The sequence shown here is derived from an EMBL/GenBank/DDBJ whole genome shotgun (WGS) entry which is preliminary data.</text>
</comment>
<dbReference type="PRINTS" id="PR00081">
    <property type="entry name" value="GDHRDH"/>
</dbReference>
<dbReference type="InterPro" id="IPR002347">
    <property type="entry name" value="SDR_fam"/>
</dbReference>
<dbReference type="Gene3D" id="3.40.50.720">
    <property type="entry name" value="NAD(P)-binding Rossmann-like Domain"/>
    <property type="match status" value="1"/>
</dbReference>
<dbReference type="Pfam" id="PF13561">
    <property type="entry name" value="adh_short_C2"/>
    <property type="match status" value="1"/>
</dbReference>
<gene>
    <name evidence="3" type="primary">kduD</name>
    <name evidence="3" type="ORF">GCM10009545_24720</name>
</gene>
<evidence type="ECO:0000313" key="4">
    <source>
        <dbReference type="Proteomes" id="UP001500220"/>
    </source>
</evidence>
<keyword evidence="4" id="KW-1185">Reference proteome</keyword>
<proteinExistence type="inferred from homology"/>
<evidence type="ECO:0000256" key="1">
    <source>
        <dbReference type="ARBA" id="ARBA00006484"/>
    </source>
</evidence>
<dbReference type="RefSeq" id="WP_346073052.1">
    <property type="nucleotide sequence ID" value="NZ_BAAAHC010000009.1"/>
</dbReference>
<name>A0ABN1CLN8_9PSEU</name>
<keyword evidence="2" id="KW-0560">Oxidoreductase</keyword>
<comment type="similarity">
    <text evidence="1">Belongs to the short-chain dehydrogenases/reductases (SDR) family.</text>
</comment>
<dbReference type="Proteomes" id="UP001500220">
    <property type="component" value="Unassembled WGS sequence"/>
</dbReference>
<dbReference type="InterPro" id="IPR020904">
    <property type="entry name" value="Sc_DH/Rdtase_CS"/>
</dbReference>
<reference evidence="3 4" key="1">
    <citation type="journal article" date="2019" name="Int. J. Syst. Evol. Microbiol.">
        <title>The Global Catalogue of Microorganisms (GCM) 10K type strain sequencing project: providing services to taxonomists for standard genome sequencing and annotation.</title>
        <authorList>
            <consortium name="The Broad Institute Genomics Platform"/>
            <consortium name="The Broad Institute Genome Sequencing Center for Infectious Disease"/>
            <person name="Wu L."/>
            <person name="Ma J."/>
        </authorList>
    </citation>
    <scope>NUCLEOTIDE SEQUENCE [LARGE SCALE GENOMIC DNA]</scope>
    <source>
        <strain evidence="3 4">JCM 10664</strain>
    </source>
</reference>
<dbReference type="SUPFAM" id="SSF51735">
    <property type="entry name" value="NAD(P)-binding Rossmann-fold domains"/>
    <property type="match status" value="1"/>
</dbReference>
<dbReference type="PRINTS" id="PR00080">
    <property type="entry name" value="SDRFAMILY"/>
</dbReference>
<dbReference type="PANTHER" id="PTHR42760">
    <property type="entry name" value="SHORT-CHAIN DEHYDROGENASES/REDUCTASES FAMILY MEMBER"/>
    <property type="match status" value="1"/>
</dbReference>
<evidence type="ECO:0000313" key="3">
    <source>
        <dbReference type="EMBL" id="GAA0521672.1"/>
    </source>
</evidence>
<dbReference type="PROSITE" id="PS00061">
    <property type="entry name" value="ADH_SHORT"/>
    <property type="match status" value="1"/>
</dbReference>